<evidence type="ECO:0000313" key="1">
    <source>
        <dbReference type="EMBL" id="OAX31488.1"/>
    </source>
</evidence>
<organism evidence="1 2">
    <name type="scientific">Rhizopogon vinicolor AM-OR11-026</name>
    <dbReference type="NCBI Taxonomy" id="1314800"/>
    <lineage>
        <taxon>Eukaryota</taxon>
        <taxon>Fungi</taxon>
        <taxon>Dikarya</taxon>
        <taxon>Basidiomycota</taxon>
        <taxon>Agaricomycotina</taxon>
        <taxon>Agaricomycetes</taxon>
        <taxon>Agaricomycetidae</taxon>
        <taxon>Boletales</taxon>
        <taxon>Suillineae</taxon>
        <taxon>Rhizopogonaceae</taxon>
        <taxon>Rhizopogon</taxon>
    </lineage>
</organism>
<accession>A0A1B7MFX1</accession>
<reference evidence="1 2" key="1">
    <citation type="submission" date="2016-06" db="EMBL/GenBank/DDBJ databases">
        <title>Comparative genomics of the ectomycorrhizal sister species Rhizopogon vinicolor and Rhizopogon vesiculosus (Basidiomycota: Boletales) reveals a divergence of the mating type B locus.</title>
        <authorList>
            <consortium name="DOE Joint Genome Institute"/>
            <person name="Mujic A.B."/>
            <person name="Kuo A."/>
            <person name="Tritt A."/>
            <person name="Lipzen A."/>
            <person name="Chen C."/>
            <person name="Johnson J."/>
            <person name="Sharma A."/>
            <person name="Barry K."/>
            <person name="Grigoriev I.V."/>
            <person name="Spatafora J.W."/>
        </authorList>
    </citation>
    <scope>NUCLEOTIDE SEQUENCE [LARGE SCALE GENOMIC DNA]</scope>
    <source>
        <strain evidence="1 2">AM-OR11-026</strain>
    </source>
</reference>
<dbReference type="EMBL" id="KV449378">
    <property type="protein sequence ID" value="OAX31488.1"/>
    <property type="molecule type" value="Genomic_DNA"/>
</dbReference>
<dbReference type="OrthoDB" id="3256413at2759"/>
<protein>
    <submittedName>
        <fullName evidence="1">Uncharacterized protein</fullName>
    </submittedName>
</protein>
<name>A0A1B7MFX1_9AGAM</name>
<evidence type="ECO:0000313" key="2">
    <source>
        <dbReference type="Proteomes" id="UP000092154"/>
    </source>
</evidence>
<dbReference type="Proteomes" id="UP000092154">
    <property type="component" value="Unassembled WGS sequence"/>
</dbReference>
<dbReference type="AlphaFoldDB" id="A0A1B7MFX1"/>
<keyword evidence="2" id="KW-1185">Reference proteome</keyword>
<proteinExistence type="predicted"/>
<gene>
    <name evidence="1" type="ORF">K503DRAFT_806028</name>
</gene>
<sequence length="204" mass="22819">MQDLLVLLTGAPLGENHKYEVSFRLLSEDKFYPDAASAVLKIPDVQENLKPLDLKEVMIYGDYYGLFCKNIRSNGAEVDVCKYGIGRDLKVKLFDPEDETMHFRLMLNDRLLVVNTTGDIALYSLVNSPDAIQLTAKFSLPSLPSTSTFQHILFTGIQDHDYPLFGAPLCSSWFHDSACNQLIAISIDINIEGHPCPPCTLYAE</sequence>
<dbReference type="InParanoid" id="A0A1B7MFX1"/>